<keyword evidence="3" id="KW-1185">Reference proteome</keyword>
<gene>
    <name evidence="2" type="ORF">RS3R1_30570</name>
</gene>
<feature type="compositionally biased region" description="Basic residues" evidence="1">
    <location>
        <begin position="1"/>
        <end position="11"/>
    </location>
</feature>
<feature type="region of interest" description="Disordered" evidence="1">
    <location>
        <begin position="1"/>
        <end position="41"/>
    </location>
</feature>
<reference evidence="2" key="2">
    <citation type="submission" date="2022-11" db="EMBL/GenBank/DDBJ databases">
        <title>Draft genome sequencing of Pseudomonas atacamensis RS3R1.</title>
        <authorList>
            <person name="Furuya T."/>
            <person name="Kaneko H."/>
        </authorList>
    </citation>
    <scope>NUCLEOTIDE SEQUENCE</scope>
    <source>
        <strain evidence="2">RS3R-1</strain>
    </source>
</reference>
<dbReference type="EMBL" id="BSCQ01000042">
    <property type="protein sequence ID" value="GLH43969.1"/>
    <property type="molecule type" value="Genomic_DNA"/>
</dbReference>
<reference evidence="2" key="3">
    <citation type="journal article" date="2023" name="J. Biotechnol.">
        <title>Draft Genome Sequences of Endophytic Pseudomonas Strains, Isolated from the Interior of Brassicaceae Plants.</title>
        <authorList>
            <person name="Kaneko H."/>
            <person name="Furuya T."/>
        </authorList>
    </citation>
    <scope>NUCLEOTIDE SEQUENCE</scope>
    <source>
        <strain evidence="2">RS3R-1</strain>
    </source>
</reference>
<sequence>MACAKKWRRSSKLLSQTAKTSLPDRVGKAPGGGGFRQKRQTPVNTVANSGGLLLAEIKTPVFTP</sequence>
<comment type="caution">
    <text evidence="2">The sequence shown here is derived from an EMBL/GenBank/DDBJ whole genome shotgun (WGS) entry which is preliminary data.</text>
</comment>
<dbReference type="Proteomes" id="UP001145022">
    <property type="component" value="Unassembled WGS sequence"/>
</dbReference>
<evidence type="ECO:0000313" key="3">
    <source>
        <dbReference type="Proteomes" id="UP001145022"/>
    </source>
</evidence>
<organism evidence="2 3">
    <name type="scientific">Pseudomonas atacamensis</name>
    <dbReference type="NCBI Taxonomy" id="2565368"/>
    <lineage>
        <taxon>Bacteria</taxon>
        <taxon>Pseudomonadati</taxon>
        <taxon>Pseudomonadota</taxon>
        <taxon>Gammaproteobacteria</taxon>
        <taxon>Pseudomonadales</taxon>
        <taxon>Pseudomonadaceae</taxon>
        <taxon>Pseudomonas</taxon>
    </lineage>
</organism>
<evidence type="ECO:0000313" key="2">
    <source>
        <dbReference type="EMBL" id="GLH43969.1"/>
    </source>
</evidence>
<reference evidence="2" key="1">
    <citation type="journal article" date="2021" name="Sci. Rep.">
        <title>An efficient direct screening system for microorganisms that activate plant immune responses based on plant-microbe interactions using cultured plant cells.</title>
        <authorList>
            <person name="Kurokawa M."/>
            <person name="Nakano M."/>
            <person name="Kitahata N."/>
            <person name="Kuchitsu K."/>
            <person name="Furuya T."/>
        </authorList>
    </citation>
    <scope>NUCLEOTIDE SEQUENCE</scope>
    <source>
        <strain evidence="2">RS3R-1</strain>
    </source>
</reference>
<evidence type="ECO:0000256" key="1">
    <source>
        <dbReference type="SAM" id="MobiDB-lite"/>
    </source>
</evidence>
<proteinExistence type="predicted"/>
<name>A0ABQ5PKB6_9PSED</name>
<protein>
    <submittedName>
        <fullName evidence="2">Uncharacterized protein</fullName>
    </submittedName>
</protein>
<accession>A0ABQ5PKB6</accession>